<dbReference type="Pfam" id="PF17088">
    <property type="entry name" value="YCF90"/>
    <property type="match status" value="1"/>
</dbReference>
<name>A0A8F0WG16_9STRA</name>
<feature type="transmembrane region" description="Helical" evidence="1">
    <location>
        <begin position="308"/>
        <end position="335"/>
    </location>
</feature>
<dbReference type="EMBL" id="MT383641">
    <property type="protein sequence ID" value="QWM93378.1"/>
    <property type="molecule type" value="Genomic_DNA"/>
</dbReference>
<dbReference type="RefSeq" id="YP_010133888.1">
    <property type="nucleotide sequence ID" value="NC_056790.1"/>
</dbReference>
<geneLocation type="chloroplast" evidence="3"/>
<gene>
    <name evidence="3" type="primary">ycf90</name>
</gene>
<evidence type="ECO:0000256" key="1">
    <source>
        <dbReference type="SAM" id="Phobius"/>
    </source>
</evidence>
<dbReference type="GeneID" id="67123609"/>
<evidence type="ECO:0008006" key="4">
    <source>
        <dbReference type="Google" id="ProtNLM"/>
    </source>
</evidence>
<keyword evidence="3" id="KW-0934">Plastid</keyword>
<feature type="chain" id="PRO_5034414717" description="Derlin" evidence="2">
    <location>
        <begin position="17"/>
        <end position="421"/>
    </location>
</feature>
<organism evidence="3">
    <name type="scientific">Fistulifera saprophila</name>
    <dbReference type="NCBI Taxonomy" id="880757"/>
    <lineage>
        <taxon>Eukaryota</taxon>
        <taxon>Sar</taxon>
        <taxon>Stramenopiles</taxon>
        <taxon>Ochrophyta</taxon>
        <taxon>Bacillariophyta</taxon>
        <taxon>Bacillariophyceae</taxon>
        <taxon>Bacillariophycidae</taxon>
        <taxon>Naviculales</taxon>
        <taxon>Naviculaceae</taxon>
        <taxon>Fistulifera</taxon>
    </lineage>
</organism>
<proteinExistence type="predicted"/>
<evidence type="ECO:0000313" key="3">
    <source>
        <dbReference type="EMBL" id="QWM93378.1"/>
    </source>
</evidence>
<feature type="signal peptide" evidence="2">
    <location>
        <begin position="1"/>
        <end position="16"/>
    </location>
</feature>
<keyword evidence="1" id="KW-0472">Membrane</keyword>
<dbReference type="InterPro" id="IPR031383">
    <property type="entry name" value="Ycf90"/>
</dbReference>
<keyword evidence="3" id="KW-0150">Chloroplast</keyword>
<accession>A0A8F0WG16</accession>
<evidence type="ECO:0000256" key="2">
    <source>
        <dbReference type="SAM" id="SignalP"/>
    </source>
</evidence>
<feature type="transmembrane region" description="Helical" evidence="1">
    <location>
        <begin position="265"/>
        <end position="288"/>
    </location>
</feature>
<keyword evidence="1" id="KW-0812">Transmembrane</keyword>
<sequence>MLYLFRLLLLLINIDQETVLNWFGIDDPTNQKFRQAADPGSELTISNLEPSTDVSLETFRLIIEGLWEKVQDGLTLADIENVLFFILFIRFIILTFRYNLKTSFYITCIGLFAGYLWYRHLIDLVSMYRNVLLKLPFLHRLGMDAVQLRSYHRQMVLTDLKLGENANWYNPGQILYYGFTRGIVNVEPETGLRYYMDPISMIVSNLNEPLKSNVLPVYYEIYNKIIPKIYEIVSKFWTQLSGVAAYAVITRIGKRYCPYLIRWHWTFLLIIGLIEQILIYFIYRVYYFQSFVLIPQTKVYANYVNPGLILQINVLNGIITCVVLMHIGFIIFGLFHAIWGQYFYVPFFVENTELHVGPRPTNSIYSGGYTSWQDPKEKEKTLNRVFPKLWYGWFGRGTNRSSSMVTSVTRLFKKFRKKFRK</sequence>
<dbReference type="AlphaFoldDB" id="A0A8F0WG16"/>
<feature type="transmembrane region" description="Helical" evidence="1">
    <location>
        <begin position="102"/>
        <end position="118"/>
    </location>
</feature>
<reference evidence="3" key="1">
    <citation type="journal article" date="2021" name="Ecol Indic">
        <title>Morphological and molecular identification reveals that waters from an isolated oasis in Tamanrasset (extreme South of Algerian Sahara) are colonized by opportunistic and pollution-tolerant diatom species.</title>
        <authorList>
            <person name="Gastineau R."/>
            <person name="Hamedi C."/>
            <person name="Baba Hamed M.B."/>
            <person name="Abi-Ayad S.-M.E.-A."/>
            <person name="Bak M."/>
            <person name="Lemieux C."/>
            <person name="Turmel M."/>
            <person name="Dobosz S."/>
            <person name="Wrobel R.J."/>
            <person name="Kierzek A."/>
            <person name="Lange-Bertalot H."/>
            <person name="Witkowski A."/>
        </authorList>
    </citation>
    <scope>NUCLEOTIDE SEQUENCE</scope>
    <source>
        <strain evidence="3">SZCZR1829</strain>
    </source>
</reference>
<keyword evidence="2" id="KW-0732">Signal</keyword>
<keyword evidence="1" id="KW-1133">Transmembrane helix</keyword>
<protein>
    <recommendedName>
        <fullName evidence="4">Derlin</fullName>
    </recommendedName>
</protein>